<organism evidence="7 8">
    <name type="scientific">Fusobacterium ulcerans</name>
    <dbReference type="NCBI Taxonomy" id="861"/>
    <lineage>
        <taxon>Bacteria</taxon>
        <taxon>Fusobacteriati</taxon>
        <taxon>Fusobacteriota</taxon>
        <taxon>Fusobacteriia</taxon>
        <taxon>Fusobacteriales</taxon>
        <taxon>Fusobacteriaceae</taxon>
        <taxon>Fusobacterium</taxon>
    </lineage>
</organism>
<name>A0AAX2JET6_9FUSO</name>
<feature type="transmembrane region" description="Helical" evidence="6">
    <location>
        <begin position="461"/>
        <end position="483"/>
    </location>
</feature>
<dbReference type="PANTHER" id="PTHR30250">
    <property type="entry name" value="PST FAMILY PREDICTED COLANIC ACID TRANSPORTER"/>
    <property type="match status" value="1"/>
</dbReference>
<protein>
    <submittedName>
        <fullName evidence="7">Polysaccharide biosynthesis protein</fullName>
    </submittedName>
</protein>
<feature type="transmembrane region" description="Helical" evidence="6">
    <location>
        <begin position="120"/>
        <end position="139"/>
    </location>
</feature>
<sequence length="498" mass="58223">MKKILKQNLKLNLIITLGTSISGFILNGYFSKYMGLETLGLMRLFTQIIAYLNLADMGIGMASAYALYRPLSERNQDQINIIIATINYFYKRVALVILLVGLLLNVMLHNFIKVNSYGHMLYIFWSLYVINTSISYLYAKYPILFTANQEFNKVRMIQGSGRIVFQILQIIFMIKTQSFLIFILIMILENLYLYIFYNYNYKINYKIDKVKIIDKNLIKDTKNLFWHKLAGVIVFNTDYIVLSKFVSLSIIGIYSSYLMIYQMLIILIGIITDALTPIMGKYVAENTKEDIYKKWNEIYIIYFYISTFLIICTYYLITPFIKLWLGEEYVLPKISVILILINLFIQMIRGVTDIFKTVSGFFDDIYAPFLEGILNLIFSLIMVQKMQLNGVIIGTLISNLVIILILKPILVFKRCFEQKGIKYLKTLMKYFSLSILSMISIDYFVSKVFKLSLNNINNWIIWFYKAISVGIISLIIVTIIFILNNDFRKILNKNRFKT</sequence>
<gene>
    <name evidence="7" type="ORF">NCTC12112_02378</name>
</gene>
<dbReference type="RefSeq" id="WP_005981218.1">
    <property type="nucleotide sequence ID" value="NZ_CABKNW010000005.1"/>
</dbReference>
<dbReference type="Pfam" id="PF01943">
    <property type="entry name" value="Polysacc_synt"/>
    <property type="match status" value="1"/>
</dbReference>
<dbReference type="AlphaFoldDB" id="A0AAX2JET6"/>
<evidence type="ECO:0000256" key="3">
    <source>
        <dbReference type="ARBA" id="ARBA00022692"/>
    </source>
</evidence>
<feature type="transmembrane region" description="Helical" evidence="6">
    <location>
        <begin position="12"/>
        <end position="30"/>
    </location>
</feature>
<feature type="transmembrane region" description="Helical" evidence="6">
    <location>
        <begin position="89"/>
        <end position="108"/>
    </location>
</feature>
<feature type="transmembrane region" description="Helical" evidence="6">
    <location>
        <begin position="365"/>
        <end position="384"/>
    </location>
</feature>
<comment type="subcellular location">
    <subcellularLocation>
        <location evidence="1">Cell membrane</location>
        <topology evidence="1">Multi-pass membrane protein</topology>
    </subcellularLocation>
</comment>
<dbReference type="InterPro" id="IPR002797">
    <property type="entry name" value="Polysacc_synth"/>
</dbReference>
<feature type="transmembrane region" description="Helical" evidence="6">
    <location>
        <begin position="299"/>
        <end position="317"/>
    </location>
</feature>
<keyword evidence="3 6" id="KW-0812">Transmembrane</keyword>
<dbReference type="InterPro" id="IPR050833">
    <property type="entry name" value="Poly_Biosynth_Transport"/>
</dbReference>
<dbReference type="KEGG" id="ful:C4N20_02480"/>
<evidence type="ECO:0000313" key="8">
    <source>
        <dbReference type="Proteomes" id="UP000249008"/>
    </source>
</evidence>
<accession>A0AAX2JET6</accession>
<evidence type="ECO:0000256" key="1">
    <source>
        <dbReference type="ARBA" id="ARBA00004651"/>
    </source>
</evidence>
<proteinExistence type="predicted"/>
<feature type="transmembrane region" description="Helical" evidence="6">
    <location>
        <begin position="229"/>
        <end position="254"/>
    </location>
</feature>
<reference evidence="7 8" key="1">
    <citation type="submission" date="2018-06" db="EMBL/GenBank/DDBJ databases">
        <authorList>
            <consortium name="Pathogen Informatics"/>
            <person name="Doyle S."/>
        </authorList>
    </citation>
    <scope>NUCLEOTIDE SEQUENCE [LARGE SCALE GENOMIC DNA]</scope>
    <source>
        <strain evidence="7 8">NCTC12112</strain>
    </source>
</reference>
<dbReference type="PANTHER" id="PTHR30250:SF11">
    <property type="entry name" value="O-ANTIGEN TRANSPORTER-RELATED"/>
    <property type="match status" value="1"/>
</dbReference>
<dbReference type="GeneID" id="78453659"/>
<evidence type="ECO:0000256" key="5">
    <source>
        <dbReference type="ARBA" id="ARBA00023136"/>
    </source>
</evidence>
<evidence type="ECO:0000256" key="6">
    <source>
        <dbReference type="SAM" id="Phobius"/>
    </source>
</evidence>
<keyword evidence="5 6" id="KW-0472">Membrane</keyword>
<feature type="transmembrane region" description="Helical" evidence="6">
    <location>
        <begin position="180"/>
        <end position="199"/>
    </location>
</feature>
<evidence type="ECO:0000256" key="4">
    <source>
        <dbReference type="ARBA" id="ARBA00022989"/>
    </source>
</evidence>
<evidence type="ECO:0000313" key="7">
    <source>
        <dbReference type="EMBL" id="SQJ09748.1"/>
    </source>
</evidence>
<feature type="transmembrane region" description="Helical" evidence="6">
    <location>
        <begin position="329"/>
        <end position="345"/>
    </location>
</feature>
<feature type="transmembrane region" description="Helical" evidence="6">
    <location>
        <begin position="260"/>
        <end position="278"/>
    </location>
</feature>
<feature type="transmembrane region" description="Helical" evidence="6">
    <location>
        <begin position="430"/>
        <end position="449"/>
    </location>
</feature>
<dbReference type="Proteomes" id="UP000249008">
    <property type="component" value="Chromosome 1"/>
</dbReference>
<dbReference type="EMBL" id="LS483487">
    <property type="protein sequence ID" value="SQJ09748.1"/>
    <property type="molecule type" value="Genomic_DNA"/>
</dbReference>
<evidence type="ECO:0000256" key="2">
    <source>
        <dbReference type="ARBA" id="ARBA00022475"/>
    </source>
</evidence>
<feature type="transmembrane region" description="Helical" evidence="6">
    <location>
        <begin position="50"/>
        <end position="68"/>
    </location>
</feature>
<dbReference type="GO" id="GO:0005886">
    <property type="term" value="C:plasma membrane"/>
    <property type="evidence" value="ECO:0007669"/>
    <property type="project" value="UniProtKB-SubCell"/>
</dbReference>
<feature type="transmembrane region" description="Helical" evidence="6">
    <location>
        <begin position="390"/>
        <end position="410"/>
    </location>
</feature>
<keyword evidence="4 6" id="KW-1133">Transmembrane helix</keyword>
<keyword evidence="2" id="KW-1003">Cell membrane</keyword>